<organism evidence="1 2">
    <name type="scientific">Desulfovibrio piger</name>
    <dbReference type="NCBI Taxonomy" id="901"/>
    <lineage>
        <taxon>Bacteria</taxon>
        <taxon>Pseudomonadati</taxon>
        <taxon>Thermodesulfobacteriota</taxon>
        <taxon>Desulfovibrionia</taxon>
        <taxon>Desulfovibrionales</taxon>
        <taxon>Desulfovibrionaceae</taxon>
        <taxon>Desulfovibrio</taxon>
    </lineage>
</organism>
<dbReference type="RefSeq" id="WP_168936387.1">
    <property type="nucleotide sequence ID" value="NZ_JABAFY010000063.1"/>
</dbReference>
<dbReference type="AlphaFoldDB" id="A0A848CCR2"/>
<reference evidence="1 2" key="1">
    <citation type="submission" date="2020-04" db="EMBL/GenBank/DDBJ databases">
        <authorList>
            <person name="Hitch T.C.A."/>
            <person name="Wylensek D."/>
            <person name="Clavel T."/>
        </authorList>
    </citation>
    <scope>NUCLEOTIDE SEQUENCE [LARGE SCALE GENOMIC DNA]</scope>
    <source>
        <strain evidence="1 2">PG-251-APC-1</strain>
    </source>
</reference>
<dbReference type="Proteomes" id="UP000522333">
    <property type="component" value="Unassembled WGS sequence"/>
</dbReference>
<sequence length="582" mass="66367">MAIIPYKAEGISPDVATHLLEISDHSLQARSMLTALGDYWTAYYRDLVPVSLAASGSMAAVSKEYTRLLDLVRASNILDVPITDASQFELLVIDAADLRAVYTDEYRTEVACYEVDFPGVVDTAYLTTSLFEAPVVLERGRHFDVIPGKGYRFYVDLFGDRGIADYSYELDISGRKKILLWACDLALSSTVIYNRYGRFLYRKSNDGEQYKWFVSALMRFYANAKTTKSISDVLNIMYGVPYTRYRDETIVDSYYVNADLERGIIDEAPYICIETDKSKYYTYAFSKLTAKPGDTVPQFTLLATFNEVLDYVNAPGWWEHSIFPDALLDGNSGLSHEQKMELMDKVLKYNTVYVKIGVSFETYQTYLRQVREFHKIIESGFPVYLYPLVEPLFRAVFVDTEKAEDGDNDMNADMVMASAYDYGHSRRFDGVYYYYMDPHMAHGRDAVAVPMRFDGGQSYTCAPEKQLRHQETITGAAFLNGTIPYDTGWDLSHDNTSDILEILARHRTIEDTYSWDTSPYLDRYVVLTYSSMTHADGTYRFGENHMLFGNDILDGGHVSFGAYADACMPTHDDFRVTVTRRP</sequence>
<gene>
    <name evidence="1" type="ORF">HF854_11330</name>
</gene>
<protein>
    <submittedName>
        <fullName evidence="1">Uncharacterized protein</fullName>
    </submittedName>
</protein>
<name>A0A848CCR2_9BACT</name>
<comment type="caution">
    <text evidence="1">The sequence shown here is derived from an EMBL/GenBank/DDBJ whole genome shotgun (WGS) entry which is preliminary data.</text>
</comment>
<accession>A0A848CCR2</accession>
<evidence type="ECO:0000313" key="2">
    <source>
        <dbReference type="Proteomes" id="UP000522333"/>
    </source>
</evidence>
<dbReference type="EMBL" id="JABAFY010000063">
    <property type="protein sequence ID" value="NME53090.1"/>
    <property type="molecule type" value="Genomic_DNA"/>
</dbReference>
<proteinExistence type="predicted"/>
<evidence type="ECO:0000313" key="1">
    <source>
        <dbReference type="EMBL" id="NME53090.1"/>
    </source>
</evidence>